<feature type="non-terminal residue" evidence="3">
    <location>
        <position position="173"/>
    </location>
</feature>
<evidence type="ECO:0000256" key="1">
    <source>
        <dbReference type="ARBA" id="ARBA00022737"/>
    </source>
</evidence>
<dbReference type="AlphaFoldDB" id="X1ETM9"/>
<protein>
    <recommendedName>
        <fullName evidence="2">Nephrocystin 3-like N-terminal domain-containing protein</fullName>
    </recommendedName>
</protein>
<dbReference type="InterPro" id="IPR056884">
    <property type="entry name" value="NPHP3-like_N"/>
</dbReference>
<comment type="caution">
    <text evidence="3">The sequence shown here is derived from an EMBL/GenBank/DDBJ whole genome shotgun (WGS) entry which is preliminary data.</text>
</comment>
<dbReference type="Pfam" id="PF24883">
    <property type="entry name" value="NPHP3_N"/>
    <property type="match status" value="1"/>
</dbReference>
<evidence type="ECO:0000259" key="2">
    <source>
        <dbReference type="Pfam" id="PF24883"/>
    </source>
</evidence>
<organism evidence="3">
    <name type="scientific">marine sediment metagenome</name>
    <dbReference type="NCBI Taxonomy" id="412755"/>
    <lineage>
        <taxon>unclassified sequences</taxon>
        <taxon>metagenomes</taxon>
        <taxon>ecological metagenomes</taxon>
    </lineage>
</organism>
<name>X1ETM9_9ZZZZ</name>
<dbReference type="EMBL" id="BARU01010745">
    <property type="protein sequence ID" value="GAH36751.1"/>
    <property type="molecule type" value="Genomic_DNA"/>
</dbReference>
<sequence>MSKNPYQIFKNKDTIMRGRIKVSEQISNHLNKASPDHISIVGPRYIGKTVLLANVDQYFQSRKEIFFAKIYWDLRHRIPDSDSDFLAAFASKIKNGLEHDYASVADYIDIAEKDIIGMIQTVFEVIEDDNKKILLILDGFDRILSCADITRNLWDNLLALSRRNSLRFMTASR</sequence>
<reference evidence="3" key="1">
    <citation type="journal article" date="2014" name="Front. Microbiol.">
        <title>High frequency of phylogenetically diverse reductive dehalogenase-homologous genes in deep subseafloor sedimentary metagenomes.</title>
        <authorList>
            <person name="Kawai M."/>
            <person name="Futagami T."/>
            <person name="Toyoda A."/>
            <person name="Takaki Y."/>
            <person name="Nishi S."/>
            <person name="Hori S."/>
            <person name="Arai W."/>
            <person name="Tsubouchi T."/>
            <person name="Morono Y."/>
            <person name="Uchiyama I."/>
            <person name="Ito T."/>
            <person name="Fujiyama A."/>
            <person name="Inagaki F."/>
            <person name="Takami H."/>
        </authorList>
    </citation>
    <scope>NUCLEOTIDE SEQUENCE</scope>
    <source>
        <strain evidence="3">Expedition CK06-06</strain>
    </source>
</reference>
<dbReference type="Gene3D" id="3.40.50.300">
    <property type="entry name" value="P-loop containing nucleotide triphosphate hydrolases"/>
    <property type="match status" value="1"/>
</dbReference>
<proteinExistence type="predicted"/>
<gene>
    <name evidence="3" type="ORF">S03H2_20394</name>
</gene>
<dbReference type="InterPro" id="IPR027417">
    <property type="entry name" value="P-loop_NTPase"/>
</dbReference>
<feature type="domain" description="Nephrocystin 3-like N-terminal" evidence="2">
    <location>
        <begin position="25"/>
        <end position="173"/>
    </location>
</feature>
<accession>X1ETM9</accession>
<dbReference type="SUPFAM" id="SSF52540">
    <property type="entry name" value="P-loop containing nucleoside triphosphate hydrolases"/>
    <property type="match status" value="1"/>
</dbReference>
<evidence type="ECO:0000313" key="3">
    <source>
        <dbReference type="EMBL" id="GAH36751.1"/>
    </source>
</evidence>
<keyword evidence="1" id="KW-0677">Repeat</keyword>